<sequence>MMVWASIVGVLIALFALLMAVFLIVGDSELGLPIFTFLSGVLVFFILKEVYSKEQITALFSIPDRSEAGRLILLILVLDIFVVLPIHAVITIFLFPEAEQQEVITMFEDASDTSLALLAFSVAILTPFAEELLFRGFILGMLLKRYSNTQSIVISSLIFAIAHEPIAMILAFGGGLLYGWVRVRTGSILPGMIAHAIWNGFITVVVIMY</sequence>
<dbReference type="GO" id="GO:0008237">
    <property type="term" value="F:metallopeptidase activity"/>
    <property type="evidence" value="ECO:0007669"/>
    <property type="project" value="UniProtKB-KW"/>
</dbReference>
<feature type="transmembrane region" description="Helical" evidence="1">
    <location>
        <begin position="187"/>
        <end position="208"/>
    </location>
</feature>
<evidence type="ECO:0000313" key="4">
    <source>
        <dbReference type="Proteomes" id="UP000589132"/>
    </source>
</evidence>
<feature type="transmembrane region" description="Helical" evidence="1">
    <location>
        <begin position="152"/>
        <end position="181"/>
    </location>
</feature>
<dbReference type="PANTHER" id="PTHR36435">
    <property type="entry name" value="SLR1288 PROTEIN"/>
    <property type="match status" value="1"/>
</dbReference>
<feature type="transmembrane region" description="Helical" evidence="1">
    <location>
        <begin position="71"/>
        <end position="95"/>
    </location>
</feature>
<evidence type="ECO:0000259" key="2">
    <source>
        <dbReference type="Pfam" id="PF02517"/>
    </source>
</evidence>
<keyword evidence="1" id="KW-0812">Transmembrane</keyword>
<gene>
    <name evidence="3" type="ORF">EYO15_03135</name>
</gene>
<dbReference type="AlphaFoldDB" id="A0A7J4CZK6"/>
<dbReference type="GO" id="GO:0004175">
    <property type="term" value="F:endopeptidase activity"/>
    <property type="evidence" value="ECO:0007669"/>
    <property type="project" value="UniProtKB-ARBA"/>
</dbReference>
<dbReference type="Pfam" id="PF02517">
    <property type="entry name" value="Rce1-like"/>
    <property type="match status" value="1"/>
</dbReference>
<keyword evidence="3" id="KW-0645">Protease</keyword>
<evidence type="ECO:0000313" key="3">
    <source>
        <dbReference type="EMBL" id="HIA98156.1"/>
    </source>
</evidence>
<keyword evidence="1" id="KW-0472">Membrane</keyword>
<keyword evidence="1" id="KW-1133">Transmembrane helix</keyword>
<keyword evidence="3" id="KW-0378">Hydrolase</keyword>
<feature type="transmembrane region" description="Helical" evidence="1">
    <location>
        <begin position="115"/>
        <end position="140"/>
    </location>
</feature>
<feature type="transmembrane region" description="Helical" evidence="1">
    <location>
        <begin position="7"/>
        <end position="26"/>
    </location>
</feature>
<dbReference type="InterPro" id="IPR003675">
    <property type="entry name" value="Rce1/LyrA-like_dom"/>
</dbReference>
<accession>A0A7J4CZK6</accession>
<dbReference type="InterPro" id="IPR052710">
    <property type="entry name" value="CAAX_protease"/>
</dbReference>
<feature type="transmembrane region" description="Helical" evidence="1">
    <location>
        <begin position="32"/>
        <end position="51"/>
    </location>
</feature>
<feature type="domain" description="CAAX prenyl protease 2/Lysostaphin resistance protein A-like" evidence="2">
    <location>
        <begin position="115"/>
        <end position="200"/>
    </location>
</feature>
<reference evidence="4" key="1">
    <citation type="journal article" date="2019" name="bioRxiv">
        <title>Genome diversification in globally distributed novel marine Proteobacteria is linked to environmental adaptation.</title>
        <authorList>
            <person name="Zhou Z."/>
            <person name="Tran P.Q."/>
            <person name="Kieft K."/>
            <person name="Anantharaman K."/>
        </authorList>
    </citation>
    <scope>NUCLEOTIDE SEQUENCE [LARGE SCALE GENOMIC DNA]</scope>
</reference>
<dbReference type="GO" id="GO:0080120">
    <property type="term" value="P:CAAX-box protein maturation"/>
    <property type="evidence" value="ECO:0007669"/>
    <property type="project" value="UniProtKB-ARBA"/>
</dbReference>
<comment type="caution">
    <text evidence="3">The sequence shown here is derived from an EMBL/GenBank/DDBJ whole genome shotgun (WGS) entry which is preliminary data.</text>
</comment>
<dbReference type="PANTHER" id="PTHR36435:SF1">
    <property type="entry name" value="CAAX AMINO TERMINAL PROTEASE FAMILY PROTEIN"/>
    <property type="match status" value="1"/>
</dbReference>
<dbReference type="GO" id="GO:0006508">
    <property type="term" value="P:proteolysis"/>
    <property type="evidence" value="ECO:0007669"/>
    <property type="project" value="UniProtKB-KW"/>
</dbReference>
<evidence type="ECO:0000256" key="1">
    <source>
        <dbReference type="SAM" id="Phobius"/>
    </source>
</evidence>
<name>A0A7J4CZK6_9ARCH</name>
<keyword evidence="3" id="KW-0482">Metalloprotease</keyword>
<organism evidence="3 4">
    <name type="scientific">Marine Group III euryarchaeote</name>
    <dbReference type="NCBI Taxonomy" id="2173149"/>
    <lineage>
        <taxon>Archaea</taxon>
        <taxon>Methanobacteriati</taxon>
        <taxon>Thermoplasmatota</taxon>
        <taxon>Thermoplasmata</taxon>
        <taxon>Candidatus Thermoprofundales</taxon>
    </lineage>
</organism>
<dbReference type="EMBL" id="DTTC01000204">
    <property type="protein sequence ID" value="HIA98156.1"/>
    <property type="molecule type" value="Genomic_DNA"/>
</dbReference>
<proteinExistence type="predicted"/>
<dbReference type="Proteomes" id="UP000589132">
    <property type="component" value="Unassembled WGS sequence"/>
</dbReference>
<protein>
    <submittedName>
        <fullName evidence="3">CPBP family intramembrane metalloprotease</fullName>
    </submittedName>
</protein>